<dbReference type="Proteomes" id="UP000564604">
    <property type="component" value="Unassembled WGS sequence"/>
</dbReference>
<evidence type="ECO:0000313" key="1">
    <source>
        <dbReference type="EMBL" id="NNB48790.1"/>
    </source>
</evidence>
<dbReference type="EMBL" id="JAAQYX010000005">
    <property type="protein sequence ID" value="NNB48790.1"/>
    <property type="molecule type" value="Genomic_DNA"/>
</dbReference>
<gene>
    <name evidence="1" type="ORF">HBN89_05795</name>
</gene>
<proteinExistence type="predicted"/>
<name>A0A9Q5AY95_PSEFR</name>
<comment type="caution">
    <text evidence="1">The sequence shown here is derived from an EMBL/GenBank/DDBJ whole genome shotgun (WGS) entry which is preliminary data.</text>
</comment>
<dbReference type="AlphaFoldDB" id="A0A9Q5AY95"/>
<protein>
    <submittedName>
        <fullName evidence="1">Uncharacterized protein</fullName>
    </submittedName>
</protein>
<evidence type="ECO:0000313" key="2">
    <source>
        <dbReference type="Proteomes" id="UP000564604"/>
    </source>
</evidence>
<dbReference type="RefSeq" id="WP_169907482.1">
    <property type="nucleotide sequence ID" value="NZ_JAAQYX010000005.1"/>
</dbReference>
<accession>A0A9Q5AY95</accession>
<organism evidence="1 2">
    <name type="scientific">Pseudomonas fragi</name>
    <dbReference type="NCBI Taxonomy" id="296"/>
    <lineage>
        <taxon>Bacteria</taxon>
        <taxon>Pseudomonadati</taxon>
        <taxon>Pseudomonadota</taxon>
        <taxon>Gammaproteobacteria</taxon>
        <taxon>Pseudomonadales</taxon>
        <taxon>Pseudomonadaceae</taxon>
        <taxon>Pseudomonas</taxon>
    </lineage>
</organism>
<sequence>MTTKVPLIGFDRFVEIEWCRGAFDAATTQSSIEIVRAQVATMLPGSESQRKTLDILKRLSTKPFEHLNNFIDRGIAIYKKMGEVSVLPLAWGASIASYPFFGKTAETTGRLLSLQGDCAIKELQRRMAEQYGDRTGIERAVNRVLQSQASWQALTRDETAKRVIKRDAILVEDDELTAWLIEAAVRYAGRPVSVLSLQSLPVLFPFSLTRPLAYVLSNSSNLSIRSEGPSNQLVALREKV</sequence>
<reference evidence="1 2" key="1">
    <citation type="journal article" date="2020" name="Front. Microbiol.">
        <title>Genetic Organization of the aprX-lipA2 Operon Affects the Proteolytic Potential of Pseudomonas Species in Milk.</title>
        <authorList>
            <person name="Maier C."/>
            <person name="Huptas C."/>
            <person name="von Neubeck M."/>
            <person name="Scherer S."/>
            <person name="Wenning M."/>
            <person name="Lucking G."/>
        </authorList>
    </citation>
    <scope>NUCLEOTIDE SEQUENCE [LARGE SCALE GENOMIC DNA]</scope>
    <source>
        <strain evidence="1 2">WS 5094</strain>
    </source>
</reference>